<dbReference type="Gene3D" id="2.60.120.10">
    <property type="entry name" value="Jelly Rolls"/>
    <property type="match status" value="1"/>
</dbReference>
<name>A0ABV0FZ27_9BURK</name>
<evidence type="ECO:0000256" key="2">
    <source>
        <dbReference type="SAM" id="SignalP"/>
    </source>
</evidence>
<protein>
    <submittedName>
        <fullName evidence="4">Cupin domain-containing protein</fullName>
    </submittedName>
</protein>
<dbReference type="InterPro" id="IPR014710">
    <property type="entry name" value="RmlC-like_jellyroll"/>
</dbReference>
<evidence type="ECO:0000259" key="3">
    <source>
        <dbReference type="Pfam" id="PF07883"/>
    </source>
</evidence>
<dbReference type="PANTHER" id="PTHR35848">
    <property type="entry name" value="OXALATE-BINDING PROTEIN"/>
    <property type="match status" value="1"/>
</dbReference>
<evidence type="ECO:0000313" key="5">
    <source>
        <dbReference type="Proteomes" id="UP001495147"/>
    </source>
</evidence>
<dbReference type="PANTHER" id="PTHR35848:SF6">
    <property type="entry name" value="CUPIN TYPE-2 DOMAIN-CONTAINING PROTEIN"/>
    <property type="match status" value="1"/>
</dbReference>
<keyword evidence="2" id="KW-0732">Signal</keyword>
<evidence type="ECO:0000313" key="4">
    <source>
        <dbReference type="EMBL" id="MEO3690527.1"/>
    </source>
</evidence>
<accession>A0ABV0FZ27</accession>
<dbReference type="CDD" id="cd02209">
    <property type="entry name" value="cupin_XRE_C"/>
    <property type="match status" value="1"/>
</dbReference>
<sequence length="157" mass="17073">MVSRRDLLIALLSASLTCAVVSLAHADKAVLGPLAIDWSEIPVRKTDVGEYRQVVRAPTATLEELELHITTLQPGTTSHAPHKHVNEELVILREGTVEVLSGGEWKRLSPGSVVFNASNSMHALRNVGSVPAVYHVVNWSSAETRRLEQAEKASRAP</sequence>
<comment type="caution">
    <text evidence="4">The sequence shown here is derived from an EMBL/GenBank/DDBJ whole genome shotgun (WGS) entry which is preliminary data.</text>
</comment>
<proteinExistence type="predicted"/>
<keyword evidence="5" id="KW-1185">Reference proteome</keyword>
<feature type="signal peptide" evidence="2">
    <location>
        <begin position="1"/>
        <end position="26"/>
    </location>
</feature>
<dbReference type="EMBL" id="JBDPZD010000001">
    <property type="protein sequence ID" value="MEO3690527.1"/>
    <property type="molecule type" value="Genomic_DNA"/>
</dbReference>
<dbReference type="InterPro" id="IPR011051">
    <property type="entry name" value="RmlC_Cupin_sf"/>
</dbReference>
<organism evidence="4 5">
    <name type="scientific">Roseateles paludis</name>
    <dbReference type="NCBI Taxonomy" id="3145238"/>
    <lineage>
        <taxon>Bacteria</taxon>
        <taxon>Pseudomonadati</taxon>
        <taxon>Pseudomonadota</taxon>
        <taxon>Betaproteobacteria</taxon>
        <taxon>Burkholderiales</taxon>
        <taxon>Sphaerotilaceae</taxon>
        <taxon>Roseateles</taxon>
    </lineage>
</organism>
<evidence type="ECO:0000256" key="1">
    <source>
        <dbReference type="ARBA" id="ARBA00022723"/>
    </source>
</evidence>
<feature type="chain" id="PRO_5046238613" evidence="2">
    <location>
        <begin position="27"/>
        <end position="157"/>
    </location>
</feature>
<dbReference type="Proteomes" id="UP001495147">
    <property type="component" value="Unassembled WGS sequence"/>
</dbReference>
<dbReference type="RefSeq" id="WP_347703354.1">
    <property type="nucleotide sequence ID" value="NZ_JBDPZD010000001.1"/>
</dbReference>
<feature type="domain" description="Cupin type-2" evidence="3">
    <location>
        <begin position="69"/>
        <end position="137"/>
    </location>
</feature>
<keyword evidence="1" id="KW-0479">Metal-binding</keyword>
<dbReference type="SUPFAM" id="SSF51182">
    <property type="entry name" value="RmlC-like cupins"/>
    <property type="match status" value="1"/>
</dbReference>
<dbReference type="InterPro" id="IPR013096">
    <property type="entry name" value="Cupin_2"/>
</dbReference>
<reference evidence="4 5" key="1">
    <citation type="submission" date="2024-05" db="EMBL/GenBank/DDBJ databases">
        <title>Roseateles sp. DJS-2-20 16S ribosomal RNA gene Genome sequencing and assembly.</title>
        <authorList>
            <person name="Woo H."/>
        </authorList>
    </citation>
    <scope>NUCLEOTIDE SEQUENCE [LARGE SCALE GENOMIC DNA]</scope>
    <source>
        <strain evidence="4 5">DJS-2-20</strain>
    </source>
</reference>
<dbReference type="Pfam" id="PF07883">
    <property type="entry name" value="Cupin_2"/>
    <property type="match status" value="1"/>
</dbReference>
<gene>
    <name evidence="4" type="ORF">ABDJ85_03545</name>
</gene>
<dbReference type="InterPro" id="IPR051610">
    <property type="entry name" value="GPI/OXD"/>
</dbReference>